<organism evidence="1 2">
    <name type="scientific">Pseudoxanthomonas taiwanensis</name>
    <dbReference type="NCBI Taxonomy" id="176598"/>
    <lineage>
        <taxon>Bacteria</taxon>
        <taxon>Pseudomonadati</taxon>
        <taxon>Pseudomonadota</taxon>
        <taxon>Gammaproteobacteria</taxon>
        <taxon>Lysobacterales</taxon>
        <taxon>Lysobacteraceae</taxon>
        <taxon>Pseudoxanthomonas</taxon>
    </lineage>
</organism>
<protein>
    <submittedName>
        <fullName evidence="1">Uncharacterized protein</fullName>
    </submittedName>
</protein>
<accession>A0A921TEF2</accession>
<dbReference type="AlphaFoldDB" id="A0A921TEF2"/>
<dbReference type="Proteomes" id="UP000717981">
    <property type="component" value="Unassembled WGS sequence"/>
</dbReference>
<proteinExistence type="predicted"/>
<keyword evidence="2" id="KW-1185">Reference proteome</keyword>
<evidence type="ECO:0000313" key="2">
    <source>
        <dbReference type="Proteomes" id="UP000717981"/>
    </source>
</evidence>
<comment type="caution">
    <text evidence="1">The sequence shown here is derived from an EMBL/GenBank/DDBJ whole genome shotgun (WGS) entry which is preliminary data.</text>
</comment>
<dbReference type="EMBL" id="PDWK01000017">
    <property type="protein sequence ID" value="KAF1689647.1"/>
    <property type="molecule type" value="Genomic_DNA"/>
</dbReference>
<sequence>MLGILLCAWLMASPVTGNALYRKLEQRLPAWLSLPVRGTIHGQKLGYPLFEGIRVHALRGFGFGYHGGEAAEETAGQAR</sequence>
<gene>
    <name evidence="1" type="ORF">CR938_04980</name>
</gene>
<evidence type="ECO:0000313" key="1">
    <source>
        <dbReference type="EMBL" id="KAF1689647.1"/>
    </source>
</evidence>
<dbReference type="RefSeq" id="WP_162123938.1">
    <property type="nucleotide sequence ID" value="NZ_PDWK01000017.1"/>
</dbReference>
<reference evidence="1" key="1">
    <citation type="submission" date="2017-10" db="EMBL/GenBank/DDBJ databases">
        <title>Whole genome sequencing of members of genus Pseudoxanthomonas.</title>
        <authorList>
            <person name="Kumar S."/>
            <person name="Bansal K."/>
            <person name="Kaur A."/>
            <person name="Patil P."/>
            <person name="Sharma S."/>
            <person name="Patil P.B."/>
        </authorList>
    </citation>
    <scope>NUCLEOTIDE SEQUENCE</scope>
    <source>
        <strain evidence="1">DSM 22914</strain>
    </source>
</reference>
<name>A0A921TEF2_9GAMM</name>